<dbReference type="OrthoDB" id="870892at2"/>
<reference evidence="3 4" key="1">
    <citation type="submission" date="2012-11" db="EMBL/GenBank/DDBJ databases">
        <title>Whole genome sequence of Acidisphaera rubrifaciens HS-AP3.</title>
        <authorList>
            <person name="Azuma Y."/>
            <person name="Higashiura N."/>
            <person name="Hirakawa H."/>
            <person name="Matsushita K."/>
        </authorList>
    </citation>
    <scope>NUCLEOTIDE SEQUENCE [LARGE SCALE GENOMIC DNA]</scope>
    <source>
        <strain evidence="3 4">HS-AP3</strain>
    </source>
</reference>
<dbReference type="PANTHER" id="PTHR34606:SF4">
    <property type="entry name" value="OUTER MEMBRANE LIPOPROTEIN DOLP"/>
    <property type="match status" value="1"/>
</dbReference>
<evidence type="ECO:0000313" key="4">
    <source>
        <dbReference type="Proteomes" id="UP000032680"/>
    </source>
</evidence>
<name>A0A0D6P6J3_9PROT</name>
<dbReference type="InterPro" id="IPR007055">
    <property type="entry name" value="BON_dom"/>
</dbReference>
<organism evidence="3 4">
    <name type="scientific">Acidisphaera rubrifaciens HS-AP3</name>
    <dbReference type="NCBI Taxonomy" id="1231350"/>
    <lineage>
        <taxon>Bacteria</taxon>
        <taxon>Pseudomonadati</taxon>
        <taxon>Pseudomonadota</taxon>
        <taxon>Alphaproteobacteria</taxon>
        <taxon>Acetobacterales</taxon>
        <taxon>Acetobacteraceae</taxon>
        <taxon>Acidisphaera</taxon>
    </lineage>
</organism>
<dbReference type="RefSeq" id="WP_084623222.1">
    <property type="nucleotide sequence ID" value="NZ_BANB01000104.1"/>
</dbReference>
<comment type="caution">
    <text evidence="3">The sequence shown here is derived from an EMBL/GenBank/DDBJ whole genome shotgun (WGS) entry which is preliminary data.</text>
</comment>
<proteinExistence type="predicted"/>
<sequence length="218" mass="23824">MTDTELRQAVLDELSFDPSIDAVHVAVTAEGGVVTLLGHVATFNEKHRAEKAAARVKGVRGIANDIEVKLPPNLRESDEAITHRAVQTLAWDAALPRDRIQVHVAHGFVTLTGEVDWRYQRQAAEDDVRKLHGVVMVANQITVRPRHDAAGPAEVRRKIVDALQRNLAETTAGITVETQGSTVKLSGKVHDWRERAAAERAAWSAPGVTHVEDKLVVA</sequence>
<keyword evidence="4" id="KW-1185">Reference proteome</keyword>
<gene>
    <name evidence="3" type="ORF">Asru_0104_17</name>
</gene>
<dbReference type="EMBL" id="BANB01000104">
    <property type="protein sequence ID" value="GAN76494.1"/>
    <property type="molecule type" value="Genomic_DNA"/>
</dbReference>
<dbReference type="Proteomes" id="UP000032680">
    <property type="component" value="Unassembled WGS sequence"/>
</dbReference>
<dbReference type="AlphaFoldDB" id="A0A0D6P6J3"/>
<keyword evidence="1" id="KW-0732">Signal</keyword>
<protein>
    <recommendedName>
        <fullName evidence="2">BON domain-containing protein</fullName>
    </recommendedName>
</protein>
<feature type="domain" description="BON" evidence="2">
    <location>
        <begin position="77"/>
        <end position="145"/>
    </location>
</feature>
<dbReference type="SMART" id="SM00749">
    <property type="entry name" value="BON"/>
    <property type="match status" value="3"/>
</dbReference>
<feature type="domain" description="BON" evidence="2">
    <location>
        <begin position="151"/>
        <end position="218"/>
    </location>
</feature>
<dbReference type="Gene3D" id="3.30.1340.30">
    <property type="match status" value="3"/>
</dbReference>
<dbReference type="PANTHER" id="PTHR34606">
    <property type="entry name" value="BON DOMAIN-CONTAINING PROTEIN"/>
    <property type="match status" value="1"/>
</dbReference>
<evidence type="ECO:0000256" key="1">
    <source>
        <dbReference type="ARBA" id="ARBA00022729"/>
    </source>
</evidence>
<dbReference type="InterPro" id="IPR014004">
    <property type="entry name" value="Transpt-assoc_nodulatn_dom_bac"/>
</dbReference>
<evidence type="ECO:0000313" key="3">
    <source>
        <dbReference type="EMBL" id="GAN76494.1"/>
    </source>
</evidence>
<evidence type="ECO:0000259" key="2">
    <source>
        <dbReference type="PROSITE" id="PS50914"/>
    </source>
</evidence>
<accession>A0A0D6P6J3</accession>
<dbReference type="PROSITE" id="PS50914">
    <property type="entry name" value="BON"/>
    <property type="match status" value="3"/>
</dbReference>
<feature type="domain" description="BON" evidence="2">
    <location>
        <begin position="2"/>
        <end position="70"/>
    </location>
</feature>
<dbReference type="InterPro" id="IPR051686">
    <property type="entry name" value="Lipoprotein_DolP"/>
</dbReference>
<dbReference type="Pfam" id="PF04972">
    <property type="entry name" value="BON"/>
    <property type="match status" value="3"/>
</dbReference>